<evidence type="ECO:0000256" key="7">
    <source>
        <dbReference type="RuleBase" id="RU363021"/>
    </source>
</evidence>
<feature type="compositionally biased region" description="Pro residues" evidence="8">
    <location>
        <begin position="203"/>
        <end position="213"/>
    </location>
</feature>
<evidence type="ECO:0000256" key="1">
    <source>
        <dbReference type="ARBA" id="ARBA00004325"/>
    </source>
</evidence>
<keyword evidence="10" id="KW-1185">Reference proteome</keyword>
<keyword evidence="3" id="KW-0812">Transmembrane</keyword>
<keyword evidence="4" id="KW-1133">Transmembrane helix</keyword>
<sequence length="329" mass="34631">MAGKVAKLVAIPAAMGLASIRVYAMSEEKTEELLSPEELSIYAPPTQHLRYVEEQPGLLQRGFGGVRVGLQPYVRAIKGAYTSVKVGVVTVYHAGQDTYHFLRDPPPGFLPRVGVITVSGLAGLILARKGSRLKKVGVPLGLATVGTAVCYPSQTVGLLKLTGKKTYAATQWTTSSVASLWKRSPAKEAVAPSAGPEAVPVPVTEPEPVPEPAPIEETAPPEHIASESQPEDTPAPTPEDSLTEELAPSPIEETAPVEETEQEAPLQSPAAAPALAPIEEPSLLPLPAESTSPEPIAVISEKLGFTPDPKLMDHGQASPEDADLYSTRG</sequence>
<dbReference type="Pfam" id="PF09769">
    <property type="entry name" value="ApoO"/>
    <property type="match status" value="1"/>
</dbReference>
<reference evidence="9" key="1">
    <citation type="journal article" date="2023" name="Science">
        <title>Genome structures resolve the early diversification of teleost fishes.</title>
        <authorList>
            <person name="Parey E."/>
            <person name="Louis A."/>
            <person name="Montfort J."/>
            <person name="Bouchez O."/>
            <person name="Roques C."/>
            <person name="Iampietro C."/>
            <person name="Lluch J."/>
            <person name="Castinel A."/>
            <person name="Donnadieu C."/>
            <person name="Desvignes T."/>
            <person name="Floi Bucao C."/>
            <person name="Jouanno E."/>
            <person name="Wen M."/>
            <person name="Mejri S."/>
            <person name="Dirks R."/>
            <person name="Jansen H."/>
            <person name="Henkel C."/>
            <person name="Chen W.J."/>
            <person name="Zahm M."/>
            <person name="Cabau C."/>
            <person name="Klopp C."/>
            <person name="Thompson A.W."/>
            <person name="Robinson-Rechavi M."/>
            <person name="Braasch I."/>
            <person name="Lecointre G."/>
            <person name="Bobe J."/>
            <person name="Postlethwait J.H."/>
            <person name="Berthelot C."/>
            <person name="Roest Crollius H."/>
            <person name="Guiguen Y."/>
        </authorList>
    </citation>
    <scope>NUCLEOTIDE SEQUENCE</scope>
    <source>
        <strain evidence="9">NC1722</strain>
    </source>
</reference>
<keyword evidence="7" id="KW-0999">Mitochondrion inner membrane</keyword>
<dbReference type="GO" id="GO:0042407">
    <property type="term" value="P:cristae formation"/>
    <property type="evidence" value="ECO:0007669"/>
    <property type="project" value="InterPro"/>
</dbReference>
<dbReference type="InterPro" id="IPR019166">
    <property type="entry name" value="MIC26/MIC27"/>
</dbReference>
<evidence type="ECO:0000256" key="5">
    <source>
        <dbReference type="ARBA" id="ARBA00023128"/>
    </source>
</evidence>
<comment type="subunit">
    <text evidence="7">Component of the mitochondrial contact site and cristae organizing system (MICOS) complex.</text>
</comment>
<gene>
    <name evidence="9" type="ORF">AAFF_G00311580</name>
</gene>
<comment type="function">
    <text evidence="7">Component of the MICOS complex, a large protein complex of the mitochondrial inner membrane that plays crucial roles in the maintenance of crista junctions, inner membrane architecture, and formation of contact sites to the outer membrane.</text>
</comment>
<dbReference type="Proteomes" id="UP001221898">
    <property type="component" value="Unassembled WGS sequence"/>
</dbReference>
<dbReference type="AlphaFoldDB" id="A0AAD7SNA2"/>
<keyword evidence="5 7" id="KW-0496">Mitochondrion</keyword>
<name>A0AAD7SNA2_9TELE</name>
<evidence type="ECO:0000256" key="8">
    <source>
        <dbReference type="SAM" id="MobiDB-lite"/>
    </source>
</evidence>
<comment type="similarity">
    <text evidence="2">Belongs to the apolipoprotein O/MICOS complex subunit Mic27 family.</text>
</comment>
<keyword evidence="6" id="KW-0472">Membrane</keyword>
<feature type="region of interest" description="Disordered" evidence="8">
    <location>
        <begin position="188"/>
        <end position="329"/>
    </location>
</feature>
<dbReference type="PANTHER" id="PTHR14564">
    <property type="entry name" value="MICOS COMPLEX SUBUNIT MIC26 / MIC27 FAMILY MEMBER"/>
    <property type="match status" value="1"/>
</dbReference>
<dbReference type="GO" id="GO:0061617">
    <property type="term" value="C:MICOS complex"/>
    <property type="evidence" value="ECO:0007669"/>
    <property type="project" value="UniProtKB-UniRule"/>
</dbReference>
<evidence type="ECO:0000313" key="10">
    <source>
        <dbReference type="Proteomes" id="UP001221898"/>
    </source>
</evidence>
<protein>
    <recommendedName>
        <fullName evidence="7">MICOS complex subunit</fullName>
    </recommendedName>
</protein>
<dbReference type="EMBL" id="JAINUG010000046">
    <property type="protein sequence ID" value="KAJ8405721.1"/>
    <property type="molecule type" value="Genomic_DNA"/>
</dbReference>
<accession>A0AAD7SNA2</accession>
<comment type="caution">
    <text evidence="9">The sequence shown here is derived from an EMBL/GenBank/DDBJ whole genome shotgun (WGS) entry which is preliminary data.</text>
</comment>
<comment type="subcellular location">
    <subcellularLocation>
        <location evidence="7">Mitochondrion inner membrane</location>
    </subcellularLocation>
    <subcellularLocation>
        <location evidence="1">Mitochondrion membrane</location>
    </subcellularLocation>
</comment>
<evidence type="ECO:0000256" key="6">
    <source>
        <dbReference type="ARBA" id="ARBA00023136"/>
    </source>
</evidence>
<organism evidence="9 10">
    <name type="scientific">Aldrovandia affinis</name>
    <dbReference type="NCBI Taxonomy" id="143900"/>
    <lineage>
        <taxon>Eukaryota</taxon>
        <taxon>Metazoa</taxon>
        <taxon>Chordata</taxon>
        <taxon>Craniata</taxon>
        <taxon>Vertebrata</taxon>
        <taxon>Euteleostomi</taxon>
        <taxon>Actinopterygii</taxon>
        <taxon>Neopterygii</taxon>
        <taxon>Teleostei</taxon>
        <taxon>Notacanthiformes</taxon>
        <taxon>Halosauridae</taxon>
        <taxon>Aldrovandia</taxon>
    </lineage>
</organism>
<evidence type="ECO:0000313" key="9">
    <source>
        <dbReference type="EMBL" id="KAJ8405721.1"/>
    </source>
</evidence>
<feature type="compositionally biased region" description="Low complexity" evidence="8">
    <location>
        <begin position="263"/>
        <end position="295"/>
    </location>
</feature>
<proteinExistence type="inferred from homology"/>
<evidence type="ECO:0000256" key="2">
    <source>
        <dbReference type="ARBA" id="ARBA00010904"/>
    </source>
</evidence>
<evidence type="ECO:0000256" key="3">
    <source>
        <dbReference type="ARBA" id="ARBA00022692"/>
    </source>
</evidence>
<dbReference type="InterPro" id="IPR033182">
    <property type="entry name" value="MIC26/MIC27_animal"/>
</dbReference>
<evidence type="ECO:0000256" key="4">
    <source>
        <dbReference type="ARBA" id="ARBA00022989"/>
    </source>
</evidence>